<organism evidence="1">
    <name type="scientific">Corethron hystrix</name>
    <dbReference type="NCBI Taxonomy" id="216773"/>
    <lineage>
        <taxon>Eukaryota</taxon>
        <taxon>Sar</taxon>
        <taxon>Stramenopiles</taxon>
        <taxon>Ochrophyta</taxon>
        <taxon>Bacillariophyta</taxon>
        <taxon>Coscinodiscophyceae</taxon>
        <taxon>Corethrophycidae</taxon>
        <taxon>Corethrales</taxon>
        <taxon>Corethraceae</taxon>
        <taxon>Corethron</taxon>
    </lineage>
</organism>
<protein>
    <submittedName>
        <fullName evidence="1">Uncharacterized protein</fullName>
    </submittedName>
</protein>
<reference evidence="1" key="1">
    <citation type="submission" date="2021-01" db="EMBL/GenBank/DDBJ databases">
        <authorList>
            <person name="Corre E."/>
            <person name="Pelletier E."/>
            <person name="Niang G."/>
            <person name="Scheremetjew M."/>
            <person name="Finn R."/>
            <person name="Kale V."/>
            <person name="Holt S."/>
            <person name="Cochrane G."/>
            <person name="Meng A."/>
            <person name="Brown T."/>
            <person name="Cohen L."/>
        </authorList>
    </citation>
    <scope>NUCLEOTIDE SEQUENCE</scope>
    <source>
        <strain evidence="1">308</strain>
    </source>
</reference>
<evidence type="ECO:0000313" key="1">
    <source>
        <dbReference type="EMBL" id="CAD8884053.1"/>
    </source>
</evidence>
<proteinExistence type="predicted"/>
<accession>A0A7S1FSE1</accession>
<dbReference type="AlphaFoldDB" id="A0A7S1FSE1"/>
<name>A0A7S1FSE1_9STRA</name>
<dbReference type="EMBL" id="HBFR01015462">
    <property type="protein sequence ID" value="CAD8884053.1"/>
    <property type="molecule type" value="Transcribed_RNA"/>
</dbReference>
<gene>
    <name evidence="1" type="ORF">CHYS00102_LOCUS11250</name>
</gene>
<sequence length="109" mass="12904">MYINSDSSATRHRKRYEKHIEARTREKAMREKKHDEDVINNLVIRQKMSNDTNTVLTHLSQVNVVPLKRPECDLKIDLTFEGKETSLDFDHSFLQKNPNACIDLNMFWN</sequence>